<dbReference type="GO" id="GO:0009103">
    <property type="term" value="P:lipopolysaccharide biosynthetic process"/>
    <property type="evidence" value="ECO:0007669"/>
    <property type="project" value="TreeGrafter"/>
</dbReference>
<dbReference type="InterPro" id="IPR002656">
    <property type="entry name" value="Acyl_transf_3_dom"/>
</dbReference>
<sequence>MLKSRPSATMKWTGDSDARASASTQNTYRDDIQGIRAISAILIAVYHIWINKVSGGVDVFFVISGFLMAGVLIRQIQQHDRIRPLIFWGNLIKRIAPCACTVLLTTLAIGYFIVPEPLWSQLIREILFSALNLENIALMHSSVDYLARELPPSPVQQFWALSTQVQFYALLPPVLMLAFWIARKTSPASRTPLLLTVGLVILASLLYSIVTTAREPVSSYFNPAARVWEFFAGVLLALLLPRIRIADGLRHLFGLLGLATLLLFGFLAPHDAQFPGYIALIPVAAAVALIITGSGPVQSVANRWLASRHLSGLGKISFGIYLWHWPLLAFSLEYTGTSRLGLLHGLLIIALAIVLAMATHRFVEEPIRNHRYASRRVWVPYFIGLLLLSPVLASAATWNYYIRNVVAEEKGSNARLIGPEDFAPAQVQARTGQLSEAHLITAKMILPASYQGNCHQEITRPEVVSCAYGDTQATTTVALVGGSHATQWLPALDRIGKSNGLRVLNITKKECPFGATEGGHPSCAEWNRRLIETLADLRPQVVITNSTSTTNPKILEYVPPTYLDQWQRLEQLGIPVIGIRDNPSLGFDPSTCVARHRDDLLTCSKPRAKSLAERDPALEYLDEIGNLHTVDMSEFLCTAEQCLTVTHDFLMYRDGHHLNPRYVLALTGRLQERLAQAVPELFTR</sequence>
<evidence type="ECO:0000313" key="4">
    <source>
        <dbReference type="EMBL" id="SEJ26537.1"/>
    </source>
</evidence>
<dbReference type="Pfam" id="PF01757">
    <property type="entry name" value="Acyl_transf_3"/>
    <property type="match status" value="1"/>
</dbReference>
<dbReference type="EMBL" id="FNZE01000006">
    <property type="protein sequence ID" value="SEJ26537.1"/>
    <property type="molecule type" value="Genomic_DNA"/>
</dbReference>
<organism evidence="4 5">
    <name type="scientific">Pseudomonas linyingensis</name>
    <dbReference type="NCBI Taxonomy" id="915471"/>
    <lineage>
        <taxon>Bacteria</taxon>
        <taxon>Pseudomonadati</taxon>
        <taxon>Pseudomonadota</taxon>
        <taxon>Gammaproteobacteria</taxon>
        <taxon>Pseudomonadales</taxon>
        <taxon>Pseudomonadaceae</taxon>
        <taxon>Pseudomonas</taxon>
    </lineage>
</organism>
<gene>
    <name evidence="4" type="ORF">SAMN05216201_106141</name>
</gene>
<dbReference type="GO" id="GO:0016747">
    <property type="term" value="F:acyltransferase activity, transferring groups other than amino-acyl groups"/>
    <property type="evidence" value="ECO:0007669"/>
    <property type="project" value="InterPro"/>
</dbReference>
<dbReference type="OrthoDB" id="9767863at2"/>
<keyword evidence="4" id="KW-0012">Acyltransferase</keyword>
<dbReference type="GO" id="GO:0016020">
    <property type="term" value="C:membrane"/>
    <property type="evidence" value="ECO:0007669"/>
    <property type="project" value="TreeGrafter"/>
</dbReference>
<keyword evidence="1" id="KW-0472">Membrane</keyword>
<feature type="transmembrane region" description="Helical" evidence="1">
    <location>
        <begin position="378"/>
        <end position="401"/>
    </location>
</feature>
<feature type="transmembrane region" description="Helical" evidence="1">
    <location>
        <begin position="340"/>
        <end position="358"/>
    </location>
</feature>
<dbReference type="Pfam" id="PF19040">
    <property type="entry name" value="SGNH"/>
    <property type="match status" value="1"/>
</dbReference>
<name>A0A1H6XIM2_9PSED</name>
<protein>
    <submittedName>
        <fullName evidence="4">Peptidoglycan/LPS O-acetylase OafA/YrhL, contains acyltransferase and SGNH-hydrolase domains</fullName>
    </submittedName>
</protein>
<dbReference type="PANTHER" id="PTHR23028:SF53">
    <property type="entry name" value="ACYL_TRANSF_3 DOMAIN-CONTAINING PROTEIN"/>
    <property type="match status" value="1"/>
</dbReference>
<feature type="domain" description="SGNH" evidence="3">
    <location>
        <begin position="454"/>
        <end position="668"/>
    </location>
</feature>
<feature type="transmembrane region" description="Helical" evidence="1">
    <location>
        <begin position="193"/>
        <end position="214"/>
    </location>
</feature>
<evidence type="ECO:0000259" key="3">
    <source>
        <dbReference type="Pfam" id="PF19040"/>
    </source>
</evidence>
<dbReference type="InterPro" id="IPR050879">
    <property type="entry name" value="Acyltransferase_3"/>
</dbReference>
<dbReference type="STRING" id="915471.SAMN05216201_106141"/>
<keyword evidence="1" id="KW-0812">Transmembrane</keyword>
<evidence type="ECO:0000256" key="1">
    <source>
        <dbReference type="SAM" id="Phobius"/>
    </source>
</evidence>
<keyword evidence="5" id="KW-1185">Reference proteome</keyword>
<feature type="transmembrane region" description="Helical" evidence="1">
    <location>
        <begin position="95"/>
        <end position="114"/>
    </location>
</feature>
<accession>A0A1H6XIM2</accession>
<keyword evidence="4" id="KW-0808">Transferase</keyword>
<feature type="domain" description="Acyltransferase 3" evidence="2">
    <location>
        <begin position="31"/>
        <end position="359"/>
    </location>
</feature>
<dbReference type="GO" id="GO:0016787">
    <property type="term" value="F:hydrolase activity"/>
    <property type="evidence" value="ECO:0007669"/>
    <property type="project" value="UniProtKB-KW"/>
</dbReference>
<evidence type="ECO:0000259" key="2">
    <source>
        <dbReference type="Pfam" id="PF01757"/>
    </source>
</evidence>
<proteinExistence type="predicted"/>
<dbReference type="AlphaFoldDB" id="A0A1H6XIM2"/>
<keyword evidence="1" id="KW-1133">Transmembrane helix</keyword>
<feature type="transmembrane region" description="Helical" evidence="1">
    <location>
        <begin position="316"/>
        <end position="334"/>
    </location>
</feature>
<dbReference type="Proteomes" id="UP000242930">
    <property type="component" value="Unassembled WGS sequence"/>
</dbReference>
<feature type="transmembrane region" description="Helical" evidence="1">
    <location>
        <begin position="34"/>
        <end position="50"/>
    </location>
</feature>
<reference evidence="5" key="1">
    <citation type="submission" date="2016-10" db="EMBL/GenBank/DDBJ databases">
        <authorList>
            <person name="Varghese N."/>
            <person name="Submissions S."/>
        </authorList>
    </citation>
    <scope>NUCLEOTIDE SEQUENCE [LARGE SCALE GENOMIC DNA]</scope>
    <source>
        <strain evidence="5">LMG 25967</strain>
    </source>
</reference>
<keyword evidence="4" id="KW-0378">Hydrolase</keyword>
<feature type="transmembrane region" description="Helical" evidence="1">
    <location>
        <begin position="252"/>
        <end position="268"/>
    </location>
</feature>
<feature type="transmembrane region" description="Helical" evidence="1">
    <location>
        <begin position="158"/>
        <end position="181"/>
    </location>
</feature>
<feature type="transmembrane region" description="Helical" evidence="1">
    <location>
        <begin position="274"/>
        <end position="295"/>
    </location>
</feature>
<feature type="transmembrane region" description="Helical" evidence="1">
    <location>
        <begin position="56"/>
        <end position="74"/>
    </location>
</feature>
<dbReference type="InterPro" id="IPR043968">
    <property type="entry name" value="SGNH"/>
</dbReference>
<dbReference type="PANTHER" id="PTHR23028">
    <property type="entry name" value="ACETYLTRANSFERASE"/>
    <property type="match status" value="1"/>
</dbReference>
<evidence type="ECO:0000313" key="5">
    <source>
        <dbReference type="Proteomes" id="UP000242930"/>
    </source>
</evidence>
<feature type="transmembrane region" description="Helical" evidence="1">
    <location>
        <begin position="220"/>
        <end position="240"/>
    </location>
</feature>